<dbReference type="PANTHER" id="PTHR30069">
    <property type="entry name" value="TONB-DEPENDENT OUTER MEMBRANE RECEPTOR"/>
    <property type="match status" value="1"/>
</dbReference>
<keyword evidence="7 10" id="KW-0472">Membrane</keyword>
<dbReference type="GO" id="GO:0044718">
    <property type="term" value="P:siderophore transmembrane transport"/>
    <property type="evidence" value="ECO:0007669"/>
    <property type="project" value="TreeGrafter"/>
</dbReference>
<accession>A0A4P8INI1</accession>
<evidence type="ECO:0000256" key="9">
    <source>
        <dbReference type="ARBA" id="ARBA00023237"/>
    </source>
</evidence>
<evidence type="ECO:0000313" key="14">
    <source>
        <dbReference type="EMBL" id="QCP49856.1"/>
    </source>
</evidence>
<organism evidence="14 15">
    <name type="scientific">Trinickia violacea</name>
    <dbReference type="NCBI Taxonomy" id="2571746"/>
    <lineage>
        <taxon>Bacteria</taxon>
        <taxon>Pseudomonadati</taxon>
        <taxon>Pseudomonadota</taxon>
        <taxon>Betaproteobacteria</taxon>
        <taxon>Burkholderiales</taxon>
        <taxon>Burkholderiaceae</taxon>
        <taxon>Trinickia</taxon>
    </lineage>
</organism>
<proteinExistence type="inferred from homology"/>
<evidence type="ECO:0000259" key="13">
    <source>
        <dbReference type="Pfam" id="PF07715"/>
    </source>
</evidence>
<dbReference type="GO" id="GO:0015344">
    <property type="term" value="F:siderophore uptake transmembrane transporter activity"/>
    <property type="evidence" value="ECO:0007669"/>
    <property type="project" value="TreeGrafter"/>
</dbReference>
<evidence type="ECO:0000256" key="6">
    <source>
        <dbReference type="ARBA" id="ARBA00023077"/>
    </source>
</evidence>
<keyword evidence="8 14" id="KW-0675">Receptor</keyword>
<dbReference type="Proteomes" id="UP000298656">
    <property type="component" value="Chromosome 1"/>
</dbReference>
<dbReference type="Pfam" id="PF07715">
    <property type="entry name" value="Plug"/>
    <property type="match status" value="1"/>
</dbReference>
<evidence type="ECO:0000256" key="4">
    <source>
        <dbReference type="ARBA" id="ARBA00022452"/>
    </source>
</evidence>
<comment type="similarity">
    <text evidence="2 10 11">Belongs to the TonB-dependent receptor family.</text>
</comment>
<keyword evidence="3 10" id="KW-0813">Transport</keyword>
<dbReference type="EMBL" id="CP040077">
    <property type="protein sequence ID" value="QCP49856.1"/>
    <property type="molecule type" value="Genomic_DNA"/>
</dbReference>
<dbReference type="Gene3D" id="2.40.170.20">
    <property type="entry name" value="TonB-dependent receptor, beta-barrel domain"/>
    <property type="match status" value="1"/>
</dbReference>
<feature type="domain" description="TonB-dependent receptor plug" evidence="13">
    <location>
        <begin position="139"/>
        <end position="249"/>
    </location>
</feature>
<dbReference type="SUPFAM" id="SSF56935">
    <property type="entry name" value="Porins"/>
    <property type="match status" value="1"/>
</dbReference>
<dbReference type="CDD" id="cd01347">
    <property type="entry name" value="ligand_gated_channel"/>
    <property type="match status" value="1"/>
</dbReference>
<keyword evidence="6 11" id="KW-0798">TonB box</keyword>
<dbReference type="OrthoDB" id="98353at2"/>
<evidence type="ECO:0000256" key="10">
    <source>
        <dbReference type="PROSITE-ProRule" id="PRU01360"/>
    </source>
</evidence>
<protein>
    <submittedName>
        <fullName evidence="14">TonB-dependent receptor</fullName>
    </submittedName>
</protein>
<evidence type="ECO:0000256" key="11">
    <source>
        <dbReference type="RuleBase" id="RU003357"/>
    </source>
</evidence>
<evidence type="ECO:0000313" key="15">
    <source>
        <dbReference type="Proteomes" id="UP000298656"/>
    </source>
</evidence>
<dbReference type="PROSITE" id="PS52016">
    <property type="entry name" value="TONB_DEPENDENT_REC_3"/>
    <property type="match status" value="1"/>
</dbReference>
<dbReference type="PANTHER" id="PTHR30069:SF39">
    <property type="entry name" value="BLL6183 PROTEIN"/>
    <property type="match status" value="1"/>
</dbReference>
<dbReference type="GO" id="GO:0009279">
    <property type="term" value="C:cell outer membrane"/>
    <property type="evidence" value="ECO:0007669"/>
    <property type="project" value="UniProtKB-SubCell"/>
</dbReference>
<feature type="domain" description="TonB-dependent receptor-like beta-barrel" evidence="12">
    <location>
        <begin position="315"/>
        <end position="783"/>
    </location>
</feature>
<dbReference type="AlphaFoldDB" id="A0A4P8INI1"/>
<keyword evidence="5 10" id="KW-0812">Transmembrane</keyword>
<dbReference type="InterPro" id="IPR036942">
    <property type="entry name" value="Beta-barrel_TonB_sf"/>
</dbReference>
<dbReference type="InterPro" id="IPR000531">
    <property type="entry name" value="Beta-barrel_TonB"/>
</dbReference>
<gene>
    <name evidence="14" type="ORF">FAZ95_12135</name>
</gene>
<evidence type="ECO:0000256" key="3">
    <source>
        <dbReference type="ARBA" id="ARBA00022448"/>
    </source>
</evidence>
<keyword evidence="9 10" id="KW-0998">Cell outer membrane</keyword>
<dbReference type="Gene3D" id="2.170.130.10">
    <property type="entry name" value="TonB-dependent receptor, plug domain"/>
    <property type="match status" value="1"/>
</dbReference>
<dbReference type="InterPro" id="IPR039426">
    <property type="entry name" value="TonB-dep_rcpt-like"/>
</dbReference>
<evidence type="ECO:0000256" key="2">
    <source>
        <dbReference type="ARBA" id="ARBA00009810"/>
    </source>
</evidence>
<evidence type="ECO:0000256" key="8">
    <source>
        <dbReference type="ARBA" id="ARBA00023170"/>
    </source>
</evidence>
<evidence type="ECO:0000256" key="5">
    <source>
        <dbReference type="ARBA" id="ARBA00022692"/>
    </source>
</evidence>
<dbReference type="InterPro" id="IPR037066">
    <property type="entry name" value="Plug_dom_sf"/>
</dbReference>
<comment type="subcellular location">
    <subcellularLocation>
        <location evidence="1 10">Cell outer membrane</location>
        <topology evidence="1 10">Multi-pass membrane protein</topology>
    </subcellularLocation>
</comment>
<dbReference type="KEGG" id="tvl:FAZ95_12135"/>
<dbReference type="InterPro" id="IPR012910">
    <property type="entry name" value="Plug_dom"/>
</dbReference>
<keyword evidence="4 10" id="KW-1134">Transmembrane beta strand</keyword>
<evidence type="ECO:0000259" key="12">
    <source>
        <dbReference type="Pfam" id="PF00593"/>
    </source>
</evidence>
<dbReference type="Pfam" id="PF00593">
    <property type="entry name" value="TonB_dep_Rec_b-barrel"/>
    <property type="match status" value="1"/>
</dbReference>
<evidence type="ECO:0000256" key="7">
    <source>
        <dbReference type="ARBA" id="ARBA00023136"/>
    </source>
</evidence>
<name>A0A4P8INI1_9BURK</name>
<sequence length="834" mass="89507">MCFLSSVNAFRWASGKRQNRDRRSLSCAVDTLGPYKKVRRRIVTAAFGLRRWCGSQRGVSIALCFGCVLGSVCVTAWAQAEPAVAGAPAPGSPAAGWPAPTSSSSSMASAASANASTLAPVIVIGTTPLLGIGTPLSLVPANVQTVHAQDLEHQHRSTLTEFFEKNLPSVDINEAQGNPYQVDINYRGFTASPLVGTPQGLSVFMDGVRINEPFGDVVNWDLIPQQAIETIQLIPGSNPTFGLNTLGGAIAISTKNGKADPGGEAEVTGGSWGRKTAQLEQGGTIGPNLDYYVTGDAANDDGWADHNSSRVRQGFGKLRYTDADSTYSLSAGGADNDLHGTQTIPRSFLDNFRQAYTFPDQNQNSVGYVTLSGDHSFNDHVELSGNVYFRRFVNTNTSSNNNTHFGQVLPDGSIDMLEGTNIQSSIDTDSYGASLQLTLLGKLGGMENQFVAGMAADFANSHYTQSTQDATFTASRATIGIGDFTQQVDAKTRDANLGFYLQDTLSLTKQWTLTLAGRYDWAKADIGDESGLQPLLNGSHVFSRFNPAIGLNWNPTPGFTAYATYNEGMRSPTAIELTCADPAAPCSLPNDFLADPALQPVVSKTFEVGARGKIGSATTWSAAVYSTTLHNDIEFISSATTTQGFFQNVGNTRRQGIELAGHTQFGPLGVTANYSYVDATYRSTWVESSPSNSSADANGNITVKPGNHIPGIPANTVKLRLDYAATPKWDIGTNLTYRGSIYERGDEDNEDVNGKIAGYFLIDLDTTYQITKQLQVFGTVSNLLNKRYASFGVLGQNFFNGPNHMFDGFAPVNEQFVGPGAPRGVWVGMRYAWR</sequence>
<keyword evidence="15" id="KW-1185">Reference proteome</keyword>
<evidence type="ECO:0000256" key="1">
    <source>
        <dbReference type="ARBA" id="ARBA00004571"/>
    </source>
</evidence>
<reference evidence="14 15" key="1">
    <citation type="submission" date="2019-05" db="EMBL/GenBank/DDBJ databases">
        <title>Burkholderia sp. DHOD12, isolated from subtropical forest soil.</title>
        <authorList>
            <person name="Gao Z.-H."/>
            <person name="Qiu L.-H."/>
        </authorList>
    </citation>
    <scope>NUCLEOTIDE SEQUENCE [LARGE SCALE GENOMIC DNA]</scope>
    <source>
        <strain evidence="14 15">DHOD12</strain>
    </source>
</reference>